<feature type="transmembrane region" description="Helical" evidence="1">
    <location>
        <begin position="126"/>
        <end position="150"/>
    </location>
</feature>
<dbReference type="Pfam" id="PF04238">
    <property type="entry name" value="DUF420"/>
    <property type="match status" value="1"/>
</dbReference>
<feature type="transmembrane region" description="Helical" evidence="1">
    <location>
        <begin position="5"/>
        <end position="25"/>
    </location>
</feature>
<accession>A0A2S4ZZB1</accession>
<evidence type="ECO:0000256" key="1">
    <source>
        <dbReference type="SAM" id="Phobius"/>
    </source>
</evidence>
<gene>
    <name evidence="2" type="ORF">C3K47_14730</name>
</gene>
<name>A0A2S4ZZB1_9SPHI</name>
<keyword evidence="1" id="KW-0472">Membrane</keyword>
<dbReference type="AlphaFoldDB" id="A0A2S4ZZB1"/>
<organism evidence="2 3">
    <name type="scientific">Solitalea longa</name>
    <dbReference type="NCBI Taxonomy" id="2079460"/>
    <lineage>
        <taxon>Bacteria</taxon>
        <taxon>Pseudomonadati</taxon>
        <taxon>Bacteroidota</taxon>
        <taxon>Sphingobacteriia</taxon>
        <taxon>Sphingobacteriales</taxon>
        <taxon>Sphingobacteriaceae</taxon>
        <taxon>Solitalea</taxon>
    </lineage>
</organism>
<dbReference type="OrthoDB" id="9811380at2"/>
<keyword evidence="1" id="KW-0812">Transmembrane</keyword>
<dbReference type="EMBL" id="PQVF01000010">
    <property type="protein sequence ID" value="POY35646.1"/>
    <property type="molecule type" value="Genomic_DNA"/>
</dbReference>
<dbReference type="InterPro" id="IPR007352">
    <property type="entry name" value="DUF420"/>
</dbReference>
<evidence type="ECO:0000313" key="2">
    <source>
        <dbReference type="EMBL" id="POY35646.1"/>
    </source>
</evidence>
<proteinExistence type="predicted"/>
<feature type="transmembrane region" description="Helical" evidence="1">
    <location>
        <begin position="45"/>
        <end position="64"/>
    </location>
</feature>
<evidence type="ECO:0000313" key="3">
    <source>
        <dbReference type="Proteomes" id="UP000236893"/>
    </source>
</evidence>
<dbReference type="PANTHER" id="PTHR37692:SF1">
    <property type="entry name" value="DUF420 DOMAIN-CONTAINING PROTEIN"/>
    <property type="match status" value="1"/>
</dbReference>
<dbReference type="InterPro" id="IPR018247">
    <property type="entry name" value="EF_Hand_1_Ca_BS"/>
</dbReference>
<protein>
    <submittedName>
        <fullName evidence="2">DUF420 domain-containing protein</fullName>
    </submittedName>
</protein>
<feature type="transmembrane region" description="Helical" evidence="1">
    <location>
        <begin position="170"/>
        <end position="190"/>
    </location>
</feature>
<dbReference type="Proteomes" id="UP000236893">
    <property type="component" value="Unassembled WGS sequence"/>
</dbReference>
<sequence>MSEKLLFRIVAGVSVFVFVVVVLLNRKVLPAPAVDPSSILILPKLNAFINGTCSVLLLLSLYFIKQKNIAVHKKLNLTAFFLSSLFLVSYITYHWLAPQEAKFGDLNGDGIVDPAELTKAGSGRTVYLIILITHIVLAALVLPMVLLSFYWGLKMEVTKHRKITRWSYPIWLYVTITGVVVYLLISPYYLK</sequence>
<dbReference type="PANTHER" id="PTHR37692">
    <property type="entry name" value="HYPOTHETICAL MEMBRANE SPANNING PROTEIN"/>
    <property type="match status" value="1"/>
</dbReference>
<comment type="caution">
    <text evidence="2">The sequence shown here is derived from an EMBL/GenBank/DDBJ whole genome shotgun (WGS) entry which is preliminary data.</text>
</comment>
<reference evidence="2 3" key="1">
    <citation type="submission" date="2018-01" db="EMBL/GenBank/DDBJ databases">
        <authorList>
            <person name="Gaut B.S."/>
            <person name="Morton B.R."/>
            <person name="Clegg M.T."/>
            <person name="Duvall M.R."/>
        </authorList>
    </citation>
    <scope>NUCLEOTIDE SEQUENCE [LARGE SCALE GENOMIC DNA]</scope>
    <source>
        <strain evidence="2 3">HR-AV</strain>
    </source>
</reference>
<keyword evidence="1" id="KW-1133">Transmembrane helix</keyword>
<keyword evidence="3" id="KW-1185">Reference proteome</keyword>
<dbReference type="PROSITE" id="PS00018">
    <property type="entry name" value="EF_HAND_1"/>
    <property type="match status" value="1"/>
</dbReference>
<feature type="transmembrane region" description="Helical" evidence="1">
    <location>
        <begin position="76"/>
        <end position="96"/>
    </location>
</feature>
<dbReference type="RefSeq" id="WP_103789919.1">
    <property type="nucleotide sequence ID" value="NZ_PQVF01000010.1"/>
</dbReference>